<dbReference type="Gene3D" id="2.40.160.20">
    <property type="match status" value="1"/>
</dbReference>
<name>A0A3A1Y4Q9_9GAMM</name>
<keyword evidence="5" id="KW-1185">Reference proteome</keyword>
<evidence type="ECO:0000313" key="5">
    <source>
        <dbReference type="Proteomes" id="UP000265691"/>
    </source>
</evidence>
<gene>
    <name evidence="4" type="ORF">CKF54_04790</name>
</gene>
<feature type="domain" description="Outer membrane protein beta-barrel" evidence="3">
    <location>
        <begin position="10"/>
        <end position="185"/>
    </location>
</feature>
<comment type="caution">
    <text evidence="4">The sequence shown here is derived from an EMBL/GenBank/DDBJ whole genome shotgun (WGS) entry which is preliminary data.</text>
</comment>
<organism evidence="4 5">
    <name type="scientific">Psittacicella hinzii</name>
    <dbReference type="NCBI Taxonomy" id="2028575"/>
    <lineage>
        <taxon>Bacteria</taxon>
        <taxon>Pseudomonadati</taxon>
        <taxon>Pseudomonadota</taxon>
        <taxon>Gammaproteobacteria</taxon>
        <taxon>Pasteurellales</taxon>
        <taxon>Psittacicellaceae</taxon>
        <taxon>Psittacicella</taxon>
    </lineage>
</organism>
<dbReference type="InterPro" id="IPR011250">
    <property type="entry name" value="OMP/PagP_B-barrel"/>
</dbReference>
<dbReference type="RefSeq" id="WP_119525232.1">
    <property type="nucleotide sequence ID" value="NZ_NRHC01000056.1"/>
</dbReference>
<protein>
    <recommendedName>
        <fullName evidence="3">Outer membrane protein beta-barrel domain-containing protein</fullName>
    </recommendedName>
</protein>
<keyword evidence="1 2" id="KW-0732">Signal</keyword>
<dbReference type="InterPro" id="IPR027385">
    <property type="entry name" value="Beta-barrel_OMP"/>
</dbReference>
<dbReference type="Proteomes" id="UP000265691">
    <property type="component" value="Unassembled WGS sequence"/>
</dbReference>
<evidence type="ECO:0000256" key="1">
    <source>
        <dbReference type="ARBA" id="ARBA00022729"/>
    </source>
</evidence>
<feature type="signal peptide" evidence="2">
    <location>
        <begin position="1"/>
        <end position="24"/>
    </location>
</feature>
<sequence>MKKLLALTTAALAVVSFVAPSAQATRLDNQFFTAGVSLGSYPAKDYYYEDKSVVNVGVFGEYHYRLLSDYGWYAGAELNAAWGKNSDYKVSSYVAELKTKYFFENSSRVTPYVGLGLGYGKFRAKLGDGETLSDAGLTYSIQGGILINNFVDVGLQIRGFDVSKSNDTVSFENGASNVSIYVGFKF</sequence>
<evidence type="ECO:0000259" key="3">
    <source>
        <dbReference type="Pfam" id="PF13505"/>
    </source>
</evidence>
<proteinExistence type="predicted"/>
<reference evidence="4 5" key="1">
    <citation type="submission" date="2017-08" db="EMBL/GenBank/DDBJ databases">
        <title>Reclassification of Bisgaard taxon 37 and 44.</title>
        <authorList>
            <person name="Christensen H."/>
        </authorList>
    </citation>
    <scope>NUCLEOTIDE SEQUENCE [LARGE SCALE GENOMIC DNA]</scope>
    <source>
        <strain evidence="4 5">B96_3</strain>
    </source>
</reference>
<feature type="chain" id="PRO_5017419168" description="Outer membrane protein beta-barrel domain-containing protein" evidence="2">
    <location>
        <begin position="25"/>
        <end position="186"/>
    </location>
</feature>
<evidence type="ECO:0000256" key="2">
    <source>
        <dbReference type="SAM" id="SignalP"/>
    </source>
</evidence>
<dbReference type="EMBL" id="NRHC01000056">
    <property type="protein sequence ID" value="RIY32441.1"/>
    <property type="molecule type" value="Genomic_DNA"/>
</dbReference>
<evidence type="ECO:0000313" key="4">
    <source>
        <dbReference type="EMBL" id="RIY32441.1"/>
    </source>
</evidence>
<accession>A0A3A1Y4Q9</accession>
<dbReference type="Pfam" id="PF13505">
    <property type="entry name" value="OMP_b-brl"/>
    <property type="match status" value="1"/>
</dbReference>
<dbReference type="AlphaFoldDB" id="A0A3A1Y4Q9"/>
<dbReference type="SUPFAM" id="SSF56925">
    <property type="entry name" value="OMPA-like"/>
    <property type="match status" value="1"/>
</dbReference>
<dbReference type="OrthoDB" id="5676716at2"/>